<reference evidence="1" key="2">
    <citation type="submission" date="2018-05" db="EMBL/GenBank/DDBJ databases">
        <title>OgluRS3 (Oryza glumaepatula Reference Sequence Version 3).</title>
        <authorList>
            <person name="Zhang J."/>
            <person name="Kudrna D."/>
            <person name="Lee S."/>
            <person name="Talag J."/>
            <person name="Welchert J."/>
            <person name="Wing R.A."/>
        </authorList>
    </citation>
    <scope>NUCLEOTIDE SEQUENCE [LARGE SCALE GENOMIC DNA]</scope>
</reference>
<dbReference type="Proteomes" id="UP000026961">
    <property type="component" value="Chromosome 4"/>
</dbReference>
<proteinExistence type="predicted"/>
<protein>
    <submittedName>
        <fullName evidence="1">Uncharacterized protein</fullName>
    </submittedName>
</protein>
<dbReference type="AlphaFoldDB" id="A0A0D9ZI04"/>
<keyword evidence="2" id="KW-1185">Reference proteome</keyword>
<sequence>MFAASLDSQITGLYTAFSLRRFRYRAKPNFAALLTFSSPRIHQMNFISPKDSSNWNIVSQQILKEMLSNCKISVAWFMLAKK</sequence>
<accession>A0A0D9ZI04</accession>
<name>A0A0D9ZI04_9ORYZ</name>
<evidence type="ECO:0000313" key="2">
    <source>
        <dbReference type="Proteomes" id="UP000026961"/>
    </source>
</evidence>
<dbReference type="Gramene" id="OGLUM04G04840.1">
    <property type="protein sequence ID" value="OGLUM04G04840.1"/>
    <property type="gene ID" value="OGLUM04G04840"/>
</dbReference>
<dbReference type="HOGENOM" id="CLU_2562059_0_0_1"/>
<dbReference type="EnsemblPlants" id="OGLUM04G04840.1">
    <property type="protein sequence ID" value="OGLUM04G04840.1"/>
    <property type="gene ID" value="OGLUM04G04840"/>
</dbReference>
<organism evidence="1">
    <name type="scientific">Oryza glumipatula</name>
    <dbReference type="NCBI Taxonomy" id="40148"/>
    <lineage>
        <taxon>Eukaryota</taxon>
        <taxon>Viridiplantae</taxon>
        <taxon>Streptophyta</taxon>
        <taxon>Embryophyta</taxon>
        <taxon>Tracheophyta</taxon>
        <taxon>Spermatophyta</taxon>
        <taxon>Magnoliopsida</taxon>
        <taxon>Liliopsida</taxon>
        <taxon>Poales</taxon>
        <taxon>Poaceae</taxon>
        <taxon>BOP clade</taxon>
        <taxon>Oryzoideae</taxon>
        <taxon>Oryzeae</taxon>
        <taxon>Oryzinae</taxon>
        <taxon>Oryza</taxon>
    </lineage>
</organism>
<evidence type="ECO:0000313" key="1">
    <source>
        <dbReference type="EnsemblPlants" id="OGLUM04G04840.1"/>
    </source>
</evidence>
<reference evidence="1" key="1">
    <citation type="submission" date="2015-04" db="UniProtKB">
        <authorList>
            <consortium name="EnsemblPlants"/>
        </authorList>
    </citation>
    <scope>IDENTIFICATION</scope>
</reference>